<keyword evidence="14 17" id="KW-0496">Mitochondrion</keyword>
<evidence type="ECO:0000256" key="11">
    <source>
        <dbReference type="ARBA" id="ARBA00022989"/>
    </source>
</evidence>
<evidence type="ECO:0000256" key="8">
    <source>
        <dbReference type="ARBA" id="ARBA00022692"/>
    </source>
</evidence>
<keyword evidence="12 17" id="KW-0520">NAD</keyword>
<evidence type="ECO:0000256" key="15">
    <source>
        <dbReference type="ARBA" id="ARBA00023136"/>
    </source>
</evidence>
<evidence type="ECO:0000256" key="2">
    <source>
        <dbReference type="ARBA" id="ARBA00004225"/>
    </source>
</evidence>
<evidence type="ECO:0000256" key="17">
    <source>
        <dbReference type="RuleBase" id="RU003297"/>
    </source>
</evidence>
<feature type="domain" description="NADH:quinone oxidoreductase/Mrp antiporter transmembrane" evidence="18">
    <location>
        <begin position="88"/>
        <end position="367"/>
    </location>
</feature>
<keyword evidence="20" id="KW-1185">Reference proteome</keyword>
<dbReference type="EMBL" id="JAIFTH010000002">
    <property type="protein sequence ID" value="KAG9511427.1"/>
    <property type="molecule type" value="Genomic_DNA"/>
</dbReference>
<name>A0ABQ7SDF3_9ACAR</name>
<keyword evidence="8 17" id="KW-0812">Transmembrane</keyword>
<gene>
    <name evidence="19" type="primary">ND4</name>
    <name evidence="19" type="ORF">GZH46_03157</name>
</gene>
<feature type="transmembrane region" description="Helical" evidence="17">
    <location>
        <begin position="191"/>
        <end position="210"/>
    </location>
</feature>
<evidence type="ECO:0000256" key="14">
    <source>
        <dbReference type="ARBA" id="ARBA00023128"/>
    </source>
</evidence>
<keyword evidence="7 17" id="KW-0679">Respiratory chain</keyword>
<feature type="transmembrane region" description="Helical" evidence="17">
    <location>
        <begin position="230"/>
        <end position="248"/>
    </location>
</feature>
<dbReference type="PANTHER" id="PTHR43507">
    <property type="entry name" value="NADH-UBIQUINONE OXIDOREDUCTASE CHAIN 4"/>
    <property type="match status" value="1"/>
</dbReference>
<geneLocation type="mitochondrion" evidence="19"/>
<comment type="function">
    <text evidence="17">Core subunit of the mitochondrial membrane respiratory chain NADH dehydrogenase (Complex I) which catalyzes electron transfer from NADH through the respiratory chain, using ubiquinone as an electron acceptor. Essential for the catalytic activity and assembly of complex I.</text>
</comment>
<comment type="catalytic activity">
    <reaction evidence="16 17">
        <text>a ubiquinone + NADH + 5 H(+)(in) = a ubiquinol + NAD(+) + 4 H(+)(out)</text>
        <dbReference type="Rhea" id="RHEA:29091"/>
        <dbReference type="Rhea" id="RHEA-COMP:9565"/>
        <dbReference type="Rhea" id="RHEA-COMP:9566"/>
        <dbReference type="ChEBI" id="CHEBI:15378"/>
        <dbReference type="ChEBI" id="CHEBI:16389"/>
        <dbReference type="ChEBI" id="CHEBI:17976"/>
        <dbReference type="ChEBI" id="CHEBI:57540"/>
        <dbReference type="ChEBI" id="CHEBI:57945"/>
        <dbReference type="EC" id="7.1.1.2"/>
    </reaction>
</comment>
<evidence type="ECO:0000256" key="5">
    <source>
        <dbReference type="ARBA" id="ARBA00021006"/>
    </source>
</evidence>
<feature type="transmembrane region" description="Helical" evidence="17">
    <location>
        <begin position="159"/>
        <end position="179"/>
    </location>
</feature>
<comment type="subcellular location">
    <subcellularLocation>
        <location evidence="2 17">Mitochondrion membrane</location>
        <topology evidence="2 17">Multi-pass membrane protein</topology>
    </subcellularLocation>
</comment>
<accession>A0ABQ7SDF3</accession>
<evidence type="ECO:0000256" key="10">
    <source>
        <dbReference type="ARBA" id="ARBA00022982"/>
    </source>
</evidence>
<dbReference type="Proteomes" id="UP000825002">
    <property type="component" value="Unassembled WGS sequence"/>
</dbReference>
<evidence type="ECO:0000256" key="7">
    <source>
        <dbReference type="ARBA" id="ARBA00022660"/>
    </source>
</evidence>
<proteinExistence type="inferred from homology"/>
<dbReference type="Pfam" id="PF00361">
    <property type="entry name" value="Proton_antipo_M"/>
    <property type="match status" value="1"/>
</dbReference>
<protein>
    <recommendedName>
        <fullName evidence="5 17">NADH-ubiquinone oxidoreductase chain 4</fullName>
        <ecNumber evidence="4 17">7.1.1.2</ecNumber>
    </recommendedName>
</protein>
<feature type="transmembrane region" description="Helical" evidence="17">
    <location>
        <begin position="325"/>
        <end position="343"/>
    </location>
</feature>
<evidence type="ECO:0000256" key="12">
    <source>
        <dbReference type="ARBA" id="ARBA00023027"/>
    </source>
</evidence>
<dbReference type="InterPro" id="IPR001750">
    <property type="entry name" value="ND/Mrp_TM"/>
</dbReference>
<feature type="transmembrane region" description="Helical" evidence="17">
    <location>
        <begin position="122"/>
        <end position="139"/>
    </location>
</feature>
<reference evidence="19 20" key="1">
    <citation type="submission" date="2020-10" db="EMBL/GenBank/DDBJ databases">
        <authorList>
            <person name="Klimov P.B."/>
            <person name="Dyachkov S.M."/>
            <person name="Chetverikov P.E."/>
        </authorList>
    </citation>
    <scope>NUCLEOTIDE SEQUENCE [LARGE SCALE GENOMIC DNA]</scope>
    <source>
        <strain evidence="19">BMOC 18-1129-001#AD2665</strain>
        <tissue evidence="19">Entire mites</tissue>
    </source>
</reference>
<dbReference type="PRINTS" id="PR01437">
    <property type="entry name" value="NUOXDRDTASE4"/>
</dbReference>
<evidence type="ECO:0000259" key="18">
    <source>
        <dbReference type="Pfam" id="PF00361"/>
    </source>
</evidence>
<keyword evidence="11 17" id="KW-1133">Transmembrane helix</keyword>
<comment type="caution">
    <text evidence="19">The sequence shown here is derived from an EMBL/GenBank/DDBJ whole genome shotgun (WGS) entry which is preliminary data.</text>
</comment>
<feature type="transmembrane region" description="Helical" evidence="17">
    <location>
        <begin position="286"/>
        <end position="304"/>
    </location>
</feature>
<sequence>MPNMYTKLCCTMTLMFYNMSNKMENMFSSMMMSNPKSTPLMLMTSMIILTCSINLKSSLYSDKKEKKEEMTLYMIMSILSISVFTSTKTLSFFILFEMTMIPMTFILLFFSKEKEKVKSMMFMMATNMMFSMPFLLYITKSKMILSSSNYETIYLMMEMNLSYVSFMIMSMMLVTKYPLMFTHMWLPKAHVEASTSGSMILAGILLKLGTMGMEKNLLCMEMATKKVASLYKSVSVLSMVMVTIMAMRSIDLKKMAAVSSIMHMAMVMVSSMYMNTLSTENSKILMISHGLISPLMFLSIGLLYENKKERSCLSNKSLESMSKTYSMWWFLITMSNMGIPPMSNLICEMEIFFMMMSEVSTNVPVVALTMILSSTMTMMLIMKMNSMKETMKPSNTSKMSSMKLSISSSMLMTSSITANLWF</sequence>
<evidence type="ECO:0000313" key="20">
    <source>
        <dbReference type="Proteomes" id="UP000825002"/>
    </source>
</evidence>
<comment type="similarity">
    <text evidence="3 17">Belongs to the complex I subunit 4 family.</text>
</comment>
<keyword evidence="15 17" id="KW-0472">Membrane</keyword>
<dbReference type="EC" id="7.1.1.2" evidence="4 17"/>
<keyword evidence="9" id="KW-1278">Translocase</keyword>
<evidence type="ECO:0000313" key="19">
    <source>
        <dbReference type="EMBL" id="KAG9511427.1"/>
    </source>
</evidence>
<dbReference type="InterPro" id="IPR003918">
    <property type="entry name" value="NADH_UbQ_OxRdtase"/>
</dbReference>
<feature type="transmembrane region" description="Helical" evidence="17">
    <location>
        <begin position="255"/>
        <end position="274"/>
    </location>
</feature>
<evidence type="ECO:0000256" key="13">
    <source>
        <dbReference type="ARBA" id="ARBA00023075"/>
    </source>
</evidence>
<evidence type="ECO:0000256" key="9">
    <source>
        <dbReference type="ARBA" id="ARBA00022967"/>
    </source>
</evidence>
<feature type="transmembrane region" description="Helical" evidence="17">
    <location>
        <begin position="363"/>
        <end position="381"/>
    </location>
</feature>
<keyword evidence="6 17" id="KW-0813">Transport</keyword>
<comment type="function">
    <text evidence="1">Core subunit of the mitochondrial membrane respiratory chain NADH dehydrogenase (Complex I) that is believed to belong to the minimal assembly required for catalysis. Complex I functions in the transfer of electrons from NADH to the respiratory chain. The immediate electron acceptor for the enzyme is believed to be ubiquinone.</text>
</comment>
<evidence type="ECO:0000256" key="4">
    <source>
        <dbReference type="ARBA" id="ARBA00012944"/>
    </source>
</evidence>
<evidence type="ECO:0000256" key="1">
    <source>
        <dbReference type="ARBA" id="ARBA00003257"/>
    </source>
</evidence>
<dbReference type="PANTHER" id="PTHR43507:SF20">
    <property type="entry name" value="NADH-UBIQUINONE OXIDOREDUCTASE CHAIN 4"/>
    <property type="match status" value="1"/>
</dbReference>
<keyword evidence="13 17" id="KW-0830">Ubiquinone</keyword>
<evidence type="ECO:0000256" key="16">
    <source>
        <dbReference type="ARBA" id="ARBA00049551"/>
    </source>
</evidence>
<evidence type="ECO:0000256" key="3">
    <source>
        <dbReference type="ARBA" id="ARBA00009025"/>
    </source>
</evidence>
<organism evidence="19 20">
    <name type="scientific">Fragariocoptes setiger</name>
    <dbReference type="NCBI Taxonomy" id="1670756"/>
    <lineage>
        <taxon>Eukaryota</taxon>
        <taxon>Metazoa</taxon>
        <taxon>Ecdysozoa</taxon>
        <taxon>Arthropoda</taxon>
        <taxon>Chelicerata</taxon>
        <taxon>Arachnida</taxon>
        <taxon>Acari</taxon>
        <taxon>Acariformes</taxon>
        <taxon>Trombidiformes</taxon>
        <taxon>Prostigmata</taxon>
        <taxon>Eupodina</taxon>
        <taxon>Eriophyoidea</taxon>
        <taxon>Phytoptidae</taxon>
        <taxon>Fragariocoptes</taxon>
    </lineage>
</organism>
<keyword evidence="10 17" id="KW-0249">Electron transport</keyword>
<evidence type="ECO:0000256" key="6">
    <source>
        <dbReference type="ARBA" id="ARBA00022448"/>
    </source>
</evidence>